<comment type="caution">
    <text evidence="1">The sequence shown here is derived from an EMBL/GenBank/DDBJ whole genome shotgun (WGS) entry which is preliminary data.</text>
</comment>
<sequence>MASEIEVQPSNDTLTFMQGGGQAGQLIRTFAWESSPLGKPETWPQTLQMLVSIVLGAKQAMFIA</sequence>
<gene>
    <name evidence="1" type="ORF">GCM10009425_45270</name>
</gene>
<accession>A0ABQ2H2M0</accession>
<protein>
    <submittedName>
        <fullName evidence="1">Uncharacterized protein</fullName>
    </submittedName>
</protein>
<dbReference type="Proteomes" id="UP000616499">
    <property type="component" value="Unassembled WGS sequence"/>
</dbReference>
<dbReference type="EMBL" id="BMNW01000016">
    <property type="protein sequence ID" value="GGM29686.1"/>
    <property type="molecule type" value="Genomic_DNA"/>
</dbReference>
<keyword evidence="2" id="KW-1185">Reference proteome</keyword>
<evidence type="ECO:0000313" key="1">
    <source>
        <dbReference type="EMBL" id="GGM29686.1"/>
    </source>
</evidence>
<name>A0ABQ2H2M0_9PSED</name>
<organism evidence="1 2">
    <name type="scientific">Pseudomonas asuensis</name>
    <dbReference type="NCBI Taxonomy" id="1825787"/>
    <lineage>
        <taxon>Bacteria</taxon>
        <taxon>Pseudomonadati</taxon>
        <taxon>Pseudomonadota</taxon>
        <taxon>Gammaproteobacteria</taxon>
        <taxon>Pseudomonadales</taxon>
        <taxon>Pseudomonadaceae</taxon>
        <taxon>Pseudomonas</taxon>
    </lineage>
</organism>
<reference evidence="2" key="1">
    <citation type="journal article" date="2019" name="Int. J. Syst. Evol. Microbiol.">
        <title>The Global Catalogue of Microorganisms (GCM) 10K type strain sequencing project: providing services to taxonomists for standard genome sequencing and annotation.</title>
        <authorList>
            <consortium name="The Broad Institute Genomics Platform"/>
            <consortium name="The Broad Institute Genome Sequencing Center for Infectious Disease"/>
            <person name="Wu L."/>
            <person name="Ma J."/>
        </authorList>
    </citation>
    <scope>NUCLEOTIDE SEQUENCE [LARGE SCALE GENOMIC DNA]</scope>
    <source>
        <strain evidence="2">JCM 13501</strain>
    </source>
</reference>
<evidence type="ECO:0000313" key="2">
    <source>
        <dbReference type="Proteomes" id="UP000616499"/>
    </source>
</evidence>
<proteinExistence type="predicted"/>
<dbReference type="RefSeq" id="WP_188868426.1">
    <property type="nucleotide sequence ID" value="NZ_BMNW01000016.1"/>
</dbReference>